<dbReference type="AlphaFoldDB" id="A0A1A8RK59"/>
<feature type="non-terminal residue" evidence="1">
    <location>
        <position position="1"/>
    </location>
</feature>
<accession>A0A1A8RK59</accession>
<reference evidence="1" key="2">
    <citation type="submission" date="2016-06" db="EMBL/GenBank/DDBJ databases">
        <title>The genome of a short-lived fish provides insights into sex chromosome evolution and the genetic control of aging.</title>
        <authorList>
            <person name="Reichwald K."/>
            <person name="Felder M."/>
            <person name="Petzold A."/>
            <person name="Koch P."/>
            <person name="Groth M."/>
            <person name="Platzer M."/>
        </authorList>
    </citation>
    <scope>NUCLEOTIDE SEQUENCE</scope>
    <source>
        <tissue evidence="1">Brain</tissue>
    </source>
</reference>
<dbReference type="EMBL" id="HAEH01017618">
    <property type="protein sequence ID" value="SBS06391.1"/>
    <property type="molecule type" value="Transcribed_RNA"/>
</dbReference>
<feature type="non-terminal residue" evidence="1">
    <location>
        <position position="82"/>
    </location>
</feature>
<gene>
    <name evidence="1" type="primary">CU459095.1</name>
</gene>
<name>A0A1A8RK59_9TELE</name>
<organism evidence="1">
    <name type="scientific">Nothobranchius rachovii</name>
    <name type="common">bluefin notho</name>
    <dbReference type="NCBI Taxonomy" id="451742"/>
    <lineage>
        <taxon>Eukaryota</taxon>
        <taxon>Metazoa</taxon>
        <taxon>Chordata</taxon>
        <taxon>Craniata</taxon>
        <taxon>Vertebrata</taxon>
        <taxon>Euteleostomi</taxon>
        <taxon>Actinopterygii</taxon>
        <taxon>Neopterygii</taxon>
        <taxon>Teleostei</taxon>
        <taxon>Neoteleostei</taxon>
        <taxon>Acanthomorphata</taxon>
        <taxon>Ovalentaria</taxon>
        <taxon>Atherinomorphae</taxon>
        <taxon>Cyprinodontiformes</taxon>
        <taxon>Nothobranchiidae</taxon>
        <taxon>Nothobranchius</taxon>
    </lineage>
</organism>
<evidence type="ECO:0000313" key="1">
    <source>
        <dbReference type="EMBL" id="SBS06391.1"/>
    </source>
</evidence>
<proteinExistence type="predicted"/>
<protein>
    <submittedName>
        <fullName evidence="1">Uncharacterized protein</fullName>
    </submittedName>
</protein>
<reference evidence="1" key="1">
    <citation type="submission" date="2016-05" db="EMBL/GenBank/DDBJ databases">
        <authorList>
            <person name="Lavstsen T."/>
            <person name="Jespersen J.S."/>
        </authorList>
    </citation>
    <scope>NUCLEOTIDE SEQUENCE</scope>
    <source>
        <tissue evidence="1">Brain</tissue>
    </source>
</reference>
<sequence>DHESKVPSAQAAALRCHRAWRLARRNLDRSSDVYSRSANRHRLPAPTYSLGQWVWLSTKDIPLWVDCRKLAPRFIGPFPVSK</sequence>